<dbReference type="AlphaFoldDB" id="A0A843WNB2"/>
<comment type="caution">
    <text evidence="2">The sequence shown here is derived from an EMBL/GenBank/DDBJ whole genome shotgun (WGS) entry which is preliminary data.</text>
</comment>
<feature type="compositionally biased region" description="Basic and acidic residues" evidence="1">
    <location>
        <begin position="102"/>
        <end position="112"/>
    </location>
</feature>
<dbReference type="EMBL" id="NMUH01003753">
    <property type="protein sequence ID" value="MQM06971.1"/>
    <property type="molecule type" value="Genomic_DNA"/>
</dbReference>
<dbReference type="Proteomes" id="UP000652761">
    <property type="component" value="Unassembled WGS sequence"/>
</dbReference>
<evidence type="ECO:0000313" key="2">
    <source>
        <dbReference type="EMBL" id="MQM06971.1"/>
    </source>
</evidence>
<organism evidence="2 3">
    <name type="scientific">Colocasia esculenta</name>
    <name type="common">Wild taro</name>
    <name type="synonym">Arum esculentum</name>
    <dbReference type="NCBI Taxonomy" id="4460"/>
    <lineage>
        <taxon>Eukaryota</taxon>
        <taxon>Viridiplantae</taxon>
        <taxon>Streptophyta</taxon>
        <taxon>Embryophyta</taxon>
        <taxon>Tracheophyta</taxon>
        <taxon>Spermatophyta</taxon>
        <taxon>Magnoliopsida</taxon>
        <taxon>Liliopsida</taxon>
        <taxon>Araceae</taxon>
        <taxon>Aroideae</taxon>
        <taxon>Colocasieae</taxon>
        <taxon>Colocasia</taxon>
    </lineage>
</organism>
<accession>A0A843WNB2</accession>
<evidence type="ECO:0000313" key="3">
    <source>
        <dbReference type="Proteomes" id="UP000652761"/>
    </source>
</evidence>
<feature type="region of interest" description="Disordered" evidence="1">
    <location>
        <begin position="100"/>
        <end position="124"/>
    </location>
</feature>
<sequence length="191" mass="21247">MVSNGPCLTFASEAGGELTVTVGEGHSGHPFLLPLFLRVSSTPPGVSCRPHRLLLPPLQSGRLASPAARPPLPVLMEAVLLQVAKEGYNIKMGRRKRFTVGDSKEDREDSLKKKTGPSCDTDAKKAKKKTMKEVYDGEPEMLDTLIFQEHVENHWQLVVICNKQDNDMLFLMLLDSLHMGEPTRIEDELKK</sequence>
<protein>
    <submittedName>
        <fullName evidence="2">Uncharacterized protein</fullName>
    </submittedName>
</protein>
<name>A0A843WNB2_COLES</name>
<gene>
    <name evidence="2" type="ORF">Taro_039803</name>
</gene>
<reference evidence="2" key="1">
    <citation type="submission" date="2017-07" db="EMBL/GenBank/DDBJ databases">
        <title>Taro Niue Genome Assembly and Annotation.</title>
        <authorList>
            <person name="Atibalentja N."/>
            <person name="Keating K."/>
            <person name="Fields C.J."/>
        </authorList>
    </citation>
    <scope>NUCLEOTIDE SEQUENCE</scope>
    <source>
        <strain evidence="2">Niue_2</strain>
        <tissue evidence="2">Leaf</tissue>
    </source>
</reference>
<evidence type="ECO:0000256" key="1">
    <source>
        <dbReference type="SAM" id="MobiDB-lite"/>
    </source>
</evidence>
<proteinExistence type="predicted"/>
<keyword evidence="3" id="KW-1185">Reference proteome</keyword>